<protein>
    <submittedName>
        <fullName evidence="2">Uncharacterized protein</fullName>
    </submittedName>
</protein>
<name>A0AA41Q8E8_9ACTN</name>
<evidence type="ECO:0000256" key="1">
    <source>
        <dbReference type="SAM" id="Phobius"/>
    </source>
</evidence>
<keyword evidence="1" id="KW-1133">Transmembrane helix</keyword>
<evidence type="ECO:0000313" key="3">
    <source>
        <dbReference type="Proteomes" id="UP001165378"/>
    </source>
</evidence>
<dbReference type="RefSeq" id="WP_235057049.1">
    <property type="nucleotide sequence ID" value="NZ_JAKFHA010000032.1"/>
</dbReference>
<organism evidence="2 3">
    <name type="scientific">Yinghuangia soli</name>
    <dbReference type="NCBI Taxonomy" id="2908204"/>
    <lineage>
        <taxon>Bacteria</taxon>
        <taxon>Bacillati</taxon>
        <taxon>Actinomycetota</taxon>
        <taxon>Actinomycetes</taxon>
        <taxon>Kitasatosporales</taxon>
        <taxon>Streptomycetaceae</taxon>
        <taxon>Yinghuangia</taxon>
    </lineage>
</organism>
<sequence>MTWEHLVCANCAGPVSEGRCSVCRASRDRLARERGPQFSPALLALLAGLVVVAALLLQHLTG</sequence>
<reference evidence="2" key="1">
    <citation type="submission" date="2022-01" db="EMBL/GenBank/DDBJ databases">
        <title>Genome-Based Taxonomic Classification of the Phylum Actinobacteria.</title>
        <authorList>
            <person name="Gao Y."/>
        </authorList>
    </citation>
    <scope>NUCLEOTIDE SEQUENCE</scope>
    <source>
        <strain evidence="2">KLBMP 8922</strain>
    </source>
</reference>
<dbReference type="Proteomes" id="UP001165378">
    <property type="component" value="Unassembled WGS sequence"/>
</dbReference>
<dbReference type="AlphaFoldDB" id="A0AA41Q8E8"/>
<comment type="caution">
    <text evidence="2">The sequence shown here is derived from an EMBL/GenBank/DDBJ whole genome shotgun (WGS) entry which is preliminary data.</text>
</comment>
<accession>A0AA41Q8E8</accession>
<keyword evidence="3" id="KW-1185">Reference proteome</keyword>
<gene>
    <name evidence="2" type="ORF">LZ495_34345</name>
</gene>
<feature type="transmembrane region" description="Helical" evidence="1">
    <location>
        <begin position="38"/>
        <end position="57"/>
    </location>
</feature>
<proteinExistence type="predicted"/>
<keyword evidence="1" id="KW-0812">Transmembrane</keyword>
<keyword evidence="1" id="KW-0472">Membrane</keyword>
<evidence type="ECO:0000313" key="2">
    <source>
        <dbReference type="EMBL" id="MCF2532269.1"/>
    </source>
</evidence>
<dbReference type="EMBL" id="JAKFHA010000032">
    <property type="protein sequence ID" value="MCF2532269.1"/>
    <property type="molecule type" value="Genomic_DNA"/>
</dbReference>